<gene>
    <name evidence="2" type="ORF">P879_03153</name>
</gene>
<name>A0A8T0DMH8_9TREM</name>
<organism evidence="2 3">
    <name type="scientific">Paragonimus westermani</name>
    <dbReference type="NCBI Taxonomy" id="34504"/>
    <lineage>
        <taxon>Eukaryota</taxon>
        <taxon>Metazoa</taxon>
        <taxon>Spiralia</taxon>
        <taxon>Lophotrochozoa</taxon>
        <taxon>Platyhelminthes</taxon>
        <taxon>Trematoda</taxon>
        <taxon>Digenea</taxon>
        <taxon>Plagiorchiida</taxon>
        <taxon>Troglotremata</taxon>
        <taxon>Troglotrematidae</taxon>
        <taxon>Paragonimus</taxon>
    </lineage>
</organism>
<keyword evidence="1" id="KW-0472">Membrane</keyword>
<feature type="transmembrane region" description="Helical" evidence="1">
    <location>
        <begin position="148"/>
        <end position="167"/>
    </location>
</feature>
<feature type="transmembrane region" description="Helical" evidence="1">
    <location>
        <begin position="34"/>
        <end position="54"/>
    </location>
</feature>
<feature type="transmembrane region" description="Helical" evidence="1">
    <location>
        <begin position="74"/>
        <end position="94"/>
    </location>
</feature>
<feature type="transmembrane region" description="Helical" evidence="1">
    <location>
        <begin position="106"/>
        <end position="128"/>
    </location>
</feature>
<dbReference type="AlphaFoldDB" id="A0A8T0DMH8"/>
<evidence type="ECO:0000256" key="1">
    <source>
        <dbReference type="SAM" id="Phobius"/>
    </source>
</evidence>
<dbReference type="EMBL" id="JTDF01003071">
    <property type="protein sequence ID" value="KAF8568144.1"/>
    <property type="molecule type" value="Genomic_DNA"/>
</dbReference>
<dbReference type="OrthoDB" id="207378at2759"/>
<sequence length="254" mass="28542">MSWTWYLANELQFSIFLAPVFLTLTYWSSVAGIIFALLLIFSSVGSTYAIAYTKKYLPGILSPESFFDILIKPYTRWSTFAIGMLLGKILLSKAPYTWRRFRRKHIIALTAGFSLSAIFCLSTVYGLYGVVSGQQTPLPISVAALYTALHRPVFTLGVSVVVLLCATDLASPIRALLSWSVFRIPARLTYGAFLVHPIWISFIVLASQWPFYLSNINLLMLFICVLVMSYGTAFLLALVTELPFNTIKCLFQLR</sequence>
<keyword evidence="3" id="KW-1185">Reference proteome</keyword>
<protein>
    <recommendedName>
        <fullName evidence="4">Acyltransferase 3 domain-containing protein</fullName>
    </recommendedName>
</protein>
<dbReference type="PANTHER" id="PTHR11161:SF0">
    <property type="entry name" value="O-ACYLTRANSFERASE LIKE PROTEIN"/>
    <property type="match status" value="1"/>
</dbReference>
<feature type="transmembrane region" description="Helical" evidence="1">
    <location>
        <begin position="218"/>
        <end position="239"/>
    </location>
</feature>
<keyword evidence="1" id="KW-1133">Transmembrane helix</keyword>
<dbReference type="PANTHER" id="PTHR11161">
    <property type="entry name" value="O-ACYLTRANSFERASE"/>
    <property type="match status" value="1"/>
</dbReference>
<feature type="transmembrane region" description="Helical" evidence="1">
    <location>
        <begin position="188"/>
        <end position="212"/>
    </location>
</feature>
<comment type="caution">
    <text evidence="2">The sequence shown here is derived from an EMBL/GenBank/DDBJ whole genome shotgun (WGS) entry which is preliminary data.</text>
</comment>
<dbReference type="Proteomes" id="UP000699462">
    <property type="component" value="Unassembled WGS sequence"/>
</dbReference>
<evidence type="ECO:0000313" key="3">
    <source>
        <dbReference type="Proteomes" id="UP000699462"/>
    </source>
</evidence>
<proteinExistence type="predicted"/>
<dbReference type="InterPro" id="IPR052728">
    <property type="entry name" value="O2_lipid_transport_reg"/>
</dbReference>
<reference evidence="2 3" key="1">
    <citation type="submission" date="2019-07" db="EMBL/GenBank/DDBJ databases">
        <title>Annotation for the trematode Paragonimus westermani.</title>
        <authorList>
            <person name="Choi Y.-J."/>
        </authorList>
    </citation>
    <scope>NUCLEOTIDE SEQUENCE [LARGE SCALE GENOMIC DNA]</scope>
    <source>
        <strain evidence="2">180907_Pwestermani</strain>
    </source>
</reference>
<feature type="transmembrane region" description="Helical" evidence="1">
    <location>
        <begin position="6"/>
        <end position="27"/>
    </location>
</feature>
<evidence type="ECO:0000313" key="2">
    <source>
        <dbReference type="EMBL" id="KAF8568144.1"/>
    </source>
</evidence>
<evidence type="ECO:0008006" key="4">
    <source>
        <dbReference type="Google" id="ProtNLM"/>
    </source>
</evidence>
<keyword evidence="1" id="KW-0812">Transmembrane</keyword>
<accession>A0A8T0DMH8</accession>